<sequence length="119" mass="13093">MNGAWWPQDDGFIARELSPLIDVLSARIGVVTEVSLNWKAGSPRSSMRSAAMPPHLAGRPFHWVITLRGERRTVRMLLVPAHTNKILAMTVMRLAAQMPPLDAPNEGEVTTALRIVMAA</sequence>
<proteinExistence type="predicted"/>
<protein>
    <submittedName>
        <fullName evidence="1">Uncharacterized protein</fullName>
    </submittedName>
</protein>
<dbReference type="Pfam" id="PF19457">
    <property type="entry name" value="DUF5994"/>
    <property type="match status" value="1"/>
</dbReference>
<evidence type="ECO:0000313" key="2">
    <source>
        <dbReference type="Proteomes" id="UP000186919"/>
    </source>
</evidence>
<dbReference type="InterPro" id="IPR046036">
    <property type="entry name" value="DUF5994"/>
</dbReference>
<accession>A0A179VAJ2</accession>
<dbReference type="EMBL" id="LQYE01000027">
    <property type="protein sequence ID" value="OAT67985.1"/>
    <property type="molecule type" value="Genomic_DNA"/>
</dbReference>
<comment type="caution">
    <text evidence="1">The sequence shown here is derived from an EMBL/GenBank/DDBJ whole genome shotgun (WGS) entry which is preliminary data.</text>
</comment>
<dbReference type="RefSeq" id="WP_064630818.1">
    <property type="nucleotide sequence ID" value="NZ_LQYE01000027.1"/>
</dbReference>
<dbReference type="Proteomes" id="UP000186919">
    <property type="component" value="Unassembled WGS sequence"/>
</dbReference>
<gene>
    <name evidence="1" type="ORF">AWB85_08935</name>
</gene>
<dbReference type="AlphaFoldDB" id="A0A179VAJ2"/>
<evidence type="ECO:0000313" key="1">
    <source>
        <dbReference type="EMBL" id="OAT67985.1"/>
    </source>
</evidence>
<reference evidence="1 2" key="1">
    <citation type="submission" date="2016-01" db="EMBL/GenBank/DDBJ databases">
        <title>Mycobacterium immunogenum strain CD11_6 genome sequencing and assembly.</title>
        <authorList>
            <person name="Kaur G."/>
            <person name="Nair G.R."/>
            <person name="Mayilraj S."/>
        </authorList>
    </citation>
    <scope>NUCLEOTIDE SEQUENCE [LARGE SCALE GENOMIC DNA]</scope>
    <source>
        <strain evidence="1 2">CD11-6</strain>
    </source>
</reference>
<organism evidence="1 2">
    <name type="scientific">Mycobacteroides immunogenum</name>
    <dbReference type="NCBI Taxonomy" id="83262"/>
    <lineage>
        <taxon>Bacteria</taxon>
        <taxon>Bacillati</taxon>
        <taxon>Actinomycetota</taxon>
        <taxon>Actinomycetes</taxon>
        <taxon>Mycobacteriales</taxon>
        <taxon>Mycobacteriaceae</taxon>
        <taxon>Mycobacteroides</taxon>
    </lineage>
</organism>
<name>A0A179VAJ2_9MYCO</name>